<dbReference type="Pfam" id="PF13458">
    <property type="entry name" value="Peripla_BP_6"/>
    <property type="match status" value="1"/>
</dbReference>
<dbReference type="EMBL" id="BJYZ01000009">
    <property type="protein sequence ID" value="GEO38230.1"/>
    <property type="molecule type" value="Genomic_DNA"/>
</dbReference>
<evidence type="ECO:0000313" key="6">
    <source>
        <dbReference type="EMBL" id="GEO38230.1"/>
    </source>
</evidence>
<comment type="similarity">
    <text evidence="1">Belongs to the leucine-binding protein family.</text>
</comment>
<dbReference type="AlphaFoldDB" id="A0A512DQ15"/>
<proteinExistence type="inferred from homology"/>
<feature type="signal peptide" evidence="4">
    <location>
        <begin position="1"/>
        <end position="27"/>
    </location>
</feature>
<organism evidence="6 7">
    <name type="scientific">Skermanella aerolata</name>
    <dbReference type="NCBI Taxonomy" id="393310"/>
    <lineage>
        <taxon>Bacteria</taxon>
        <taxon>Pseudomonadati</taxon>
        <taxon>Pseudomonadota</taxon>
        <taxon>Alphaproteobacteria</taxon>
        <taxon>Rhodospirillales</taxon>
        <taxon>Azospirillaceae</taxon>
        <taxon>Skermanella</taxon>
    </lineage>
</organism>
<dbReference type="Proteomes" id="UP000321523">
    <property type="component" value="Unassembled WGS sequence"/>
</dbReference>
<evidence type="ECO:0000256" key="2">
    <source>
        <dbReference type="ARBA" id="ARBA00022729"/>
    </source>
</evidence>
<feature type="chain" id="PRO_5022063650" evidence="4">
    <location>
        <begin position="28"/>
        <end position="400"/>
    </location>
</feature>
<dbReference type="CDD" id="cd06339">
    <property type="entry name" value="PBP1_YraM_LppC_lipoprotein-like"/>
    <property type="match status" value="1"/>
</dbReference>
<dbReference type="InterPro" id="IPR028081">
    <property type="entry name" value="Leu-bd"/>
</dbReference>
<protein>
    <submittedName>
        <fullName evidence="6">Penicillin-binding protein activator</fullName>
    </submittedName>
</protein>
<reference evidence="6 7" key="1">
    <citation type="submission" date="2019-07" db="EMBL/GenBank/DDBJ databases">
        <title>Whole genome shotgun sequence of Skermanella aerolata NBRC 106429.</title>
        <authorList>
            <person name="Hosoyama A."/>
            <person name="Uohara A."/>
            <person name="Ohji S."/>
            <person name="Ichikawa N."/>
        </authorList>
    </citation>
    <scope>NUCLEOTIDE SEQUENCE [LARGE SCALE GENOMIC DNA]</scope>
    <source>
        <strain evidence="6 7">NBRC 106429</strain>
    </source>
</reference>
<name>A0A512DQ15_9PROT</name>
<gene>
    <name evidence="6" type="ORF">SAE02_23780</name>
</gene>
<comment type="caution">
    <text evidence="6">The sequence shown here is derived from an EMBL/GenBank/DDBJ whole genome shotgun (WGS) entry which is preliminary data.</text>
</comment>
<keyword evidence="2 4" id="KW-0732">Signal</keyword>
<evidence type="ECO:0000256" key="3">
    <source>
        <dbReference type="ARBA" id="ARBA00022970"/>
    </source>
</evidence>
<dbReference type="SUPFAM" id="SSF53822">
    <property type="entry name" value="Periplasmic binding protein-like I"/>
    <property type="match status" value="1"/>
</dbReference>
<evidence type="ECO:0000256" key="4">
    <source>
        <dbReference type="SAM" id="SignalP"/>
    </source>
</evidence>
<dbReference type="PROSITE" id="PS51257">
    <property type="entry name" value="PROKAR_LIPOPROTEIN"/>
    <property type="match status" value="1"/>
</dbReference>
<dbReference type="InterPro" id="IPR051010">
    <property type="entry name" value="BCAA_transport"/>
</dbReference>
<keyword evidence="7" id="KW-1185">Reference proteome</keyword>
<keyword evidence="3" id="KW-0813">Transport</keyword>
<keyword evidence="3" id="KW-0029">Amino-acid transport</keyword>
<evidence type="ECO:0000313" key="7">
    <source>
        <dbReference type="Proteomes" id="UP000321523"/>
    </source>
</evidence>
<dbReference type="RefSeq" id="WP_244619489.1">
    <property type="nucleotide sequence ID" value="NZ_BJYZ01000009.1"/>
</dbReference>
<dbReference type="PANTHER" id="PTHR30483">
    <property type="entry name" value="LEUCINE-SPECIFIC-BINDING PROTEIN"/>
    <property type="match status" value="1"/>
</dbReference>
<accession>A0A512DQ15</accession>
<dbReference type="Gene3D" id="3.40.50.2300">
    <property type="match status" value="2"/>
</dbReference>
<sequence length="400" mass="41508">MTRLATFPDVLKPVRLAVGLLALAACAPTVRPEPPQAQAPAPGSIVSEQLEPLAPVDRTIKVALLVPLTGNAADLGQGMLDAAQLAMFDLGDDHFQLIPRDTKGTPGGATEAARAAIAEGAQLILGPLYSSSVGAVRPAVQGARLSMISFSNDQSQAGSGVWTIGFSPDDQVRRVVSYASSQGVNRIGAMVPRNAYGEVVSTALNDAARKAGARVVRTERYDAANTDFSAVVQALASGGPGSLDGVMMTEGGPKLRSAASLLPAFQIDPAQVRLLGTANMDDPTLGTEPALVGGWYAAPDPSARRDFEQRFESVYGRRPPRLATLAYDAAALAAVLARSGGPAPFDPMALTNPNGFAGVDGIFRLRPEGLVERGLSVMEITPSGNRVIDPAPSSFQALGF</sequence>
<dbReference type="InterPro" id="IPR028082">
    <property type="entry name" value="Peripla_BP_I"/>
</dbReference>
<dbReference type="PANTHER" id="PTHR30483:SF6">
    <property type="entry name" value="PERIPLASMIC BINDING PROTEIN OF ABC TRANSPORTER FOR NATURAL AMINO ACIDS"/>
    <property type="match status" value="1"/>
</dbReference>
<evidence type="ECO:0000259" key="5">
    <source>
        <dbReference type="Pfam" id="PF13458"/>
    </source>
</evidence>
<dbReference type="GO" id="GO:0006865">
    <property type="term" value="P:amino acid transport"/>
    <property type="evidence" value="ECO:0007669"/>
    <property type="project" value="UniProtKB-KW"/>
</dbReference>
<evidence type="ECO:0000256" key="1">
    <source>
        <dbReference type="ARBA" id="ARBA00010062"/>
    </source>
</evidence>
<feature type="domain" description="Leucine-binding protein" evidence="5">
    <location>
        <begin position="59"/>
        <end position="382"/>
    </location>
</feature>